<evidence type="ECO:0000256" key="1">
    <source>
        <dbReference type="ARBA" id="ARBA00022490"/>
    </source>
</evidence>
<dbReference type="Gene3D" id="1.10.150.20">
    <property type="entry name" value="5' to 3' exonuclease, C-terminal subdomain"/>
    <property type="match status" value="1"/>
</dbReference>
<keyword evidence="6" id="KW-0742">SOS response</keyword>
<organism evidence="11 12">
    <name type="scientific">Parafannyhessea umbonata</name>
    <dbReference type="NCBI Taxonomy" id="604330"/>
    <lineage>
        <taxon>Bacteria</taxon>
        <taxon>Bacillati</taxon>
        <taxon>Actinomycetota</taxon>
        <taxon>Coriobacteriia</taxon>
        <taxon>Coriobacteriales</taxon>
        <taxon>Atopobiaceae</taxon>
        <taxon>Parafannyhessea</taxon>
    </lineage>
</organism>
<dbReference type="InterPro" id="IPR035901">
    <property type="entry name" value="GIY-YIG_endonuc_sf"/>
</dbReference>
<dbReference type="GO" id="GO:0005737">
    <property type="term" value="C:cytoplasm"/>
    <property type="evidence" value="ECO:0007669"/>
    <property type="project" value="UniProtKB-SubCell"/>
</dbReference>
<dbReference type="SUPFAM" id="SSF82771">
    <property type="entry name" value="GIY-YIG endonuclease"/>
    <property type="match status" value="1"/>
</dbReference>
<dbReference type="Pfam" id="PF22920">
    <property type="entry name" value="UvrC_RNaseH"/>
    <property type="match status" value="1"/>
</dbReference>
<dbReference type="GO" id="GO:0003677">
    <property type="term" value="F:DNA binding"/>
    <property type="evidence" value="ECO:0007669"/>
    <property type="project" value="UniProtKB-UniRule"/>
</dbReference>
<comment type="subcellular location">
    <subcellularLocation>
        <location evidence="6">Cytoplasm</location>
    </subcellularLocation>
</comment>
<evidence type="ECO:0000256" key="2">
    <source>
        <dbReference type="ARBA" id="ARBA00022763"/>
    </source>
</evidence>
<keyword evidence="1 6" id="KW-0963">Cytoplasm</keyword>
<gene>
    <name evidence="6" type="primary">uvrC</name>
    <name evidence="11" type="ORF">SAMN05216446_1594</name>
</gene>
<protein>
    <recommendedName>
        <fullName evidence="6">UvrABC system protein C</fullName>
        <shortName evidence="6">Protein UvrC</shortName>
    </recommendedName>
    <alternativeName>
        <fullName evidence="6">Excinuclease ABC subunit C</fullName>
    </alternativeName>
</protein>
<dbReference type="NCBIfam" id="NF001824">
    <property type="entry name" value="PRK00558.1-5"/>
    <property type="match status" value="1"/>
</dbReference>
<dbReference type="SUPFAM" id="SSF46600">
    <property type="entry name" value="C-terminal UvrC-binding domain of UvrB"/>
    <property type="match status" value="1"/>
</dbReference>
<dbReference type="Gene3D" id="3.30.420.340">
    <property type="entry name" value="UvrC, RNAse H endonuclease domain"/>
    <property type="match status" value="1"/>
</dbReference>
<evidence type="ECO:0000256" key="5">
    <source>
        <dbReference type="ARBA" id="ARBA00023204"/>
    </source>
</evidence>
<accession>A0A1H9QYA3</accession>
<dbReference type="GO" id="GO:0009432">
    <property type="term" value="P:SOS response"/>
    <property type="evidence" value="ECO:0007669"/>
    <property type="project" value="UniProtKB-UniRule"/>
</dbReference>
<sequence length="670" mass="75056">MSVKDPAPITPDLGSAAPRPEDLGMPSIAEQVAQVPTSPGCYLWKDSKGEVIYVGKAKNLRSRMFQYVNLTDDRAKIPLMMQVVRSFDYVVVGSEHEALLLERNLIEQYHPYFNVDFRDDKSYPCIAITESDVFPAIKYTREKHKKGTRYFGPYTDAHAARETIDTLRKAVPVCVANCAEWKRTRRFLQSHPDDAAVANMVLAERGRPCFDYHVGRGPGVCCGAISTVDYASNIRQVEKFLSGKRSEIIGELEEQMADAAANLEFERAARLKHRLEVINGLDDKQQVTFPTNVSLDLVGIYREETISAACVFVVREGRTIRTSEFILNKGMDVDEEELVGGFVKRYYDETADIPAEVDVTVDLADAEVLGEWLSGKRGLSCHVHRPQRGEKSHLLQMASRNAHHALNRYMVRTGYADDRTNQALLQLESALALDAPPMRIECFDISTLHGNFTVASMVVFTNGRPDKGQYRRFKIRAELDEANDFVSMQEVLGRRYGPDRMADERFAKSAPDLLVVDGGKPQLTAAMTQLSQLGLDIPVCGLAKSDEEVFVPWDDTPVVLPSGSASLYLIKQVRDESHRFAITFHRELRTKAQSVSILDDIEGVGPKRKKAIMRHFGSMKRLRSASPEEIAQVKGVPDSVAQAVWQELRAWGEEAESVRRDGDEAQEPEA</sequence>
<dbReference type="InterPro" id="IPR001162">
    <property type="entry name" value="UvrC_RNase_H_dom"/>
</dbReference>
<dbReference type="Gene3D" id="4.10.860.10">
    <property type="entry name" value="UVR domain"/>
    <property type="match status" value="1"/>
</dbReference>
<keyword evidence="2 6" id="KW-0227">DNA damage</keyword>
<dbReference type="SUPFAM" id="SSF47781">
    <property type="entry name" value="RuvA domain 2-like"/>
    <property type="match status" value="1"/>
</dbReference>
<feature type="domain" description="UvrC family homology region profile" evidence="10">
    <location>
        <begin position="297"/>
        <end position="526"/>
    </location>
</feature>
<dbReference type="Pfam" id="PF01541">
    <property type="entry name" value="GIY-YIG"/>
    <property type="match status" value="1"/>
</dbReference>
<dbReference type="PROSITE" id="PS50151">
    <property type="entry name" value="UVR"/>
    <property type="match status" value="1"/>
</dbReference>
<dbReference type="InterPro" id="IPR036876">
    <property type="entry name" value="UVR_dom_sf"/>
</dbReference>
<dbReference type="InterPro" id="IPR050066">
    <property type="entry name" value="UvrABC_protein_C"/>
</dbReference>
<dbReference type="Gene3D" id="3.40.1440.10">
    <property type="entry name" value="GIY-YIG endonuclease"/>
    <property type="match status" value="1"/>
</dbReference>
<dbReference type="Pfam" id="PF08459">
    <property type="entry name" value="UvrC_RNaseH_dom"/>
    <property type="match status" value="1"/>
</dbReference>
<keyword evidence="3 6" id="KW-0228">DNA excision</keyword>
<dbReference type="InterPro" id="IPR038476">
    <property type="entry name" value="UvrC_RNase_H_dom_sf"/>
</dbReference>
<dbReference type="InterPro" id="IPR010994">
    <property type="entry name" value="RuvA_2-like"/>
</dbReference>
<dbReference type="InterPro" id="IPR000305">
    <property type="entry name" value="GIY-YIG_endonuc"/>
</dbReference>
<dbReference type="PROSITE" id="PS50165">
    <property type="entry name" value="UVRC"/>
    <property type="match status" value="1"/>
</dbReference>
<evidence type="ECO:0000256" key="6">
    <source>
        <dbReference type="HAMAP-Rule" id="MF_00203"/>
    </source>
</evidence>
<dbReference type="Proteomes" id="UP000199128">
    <property type="component" value="Unassembled WGS sequence"/>
</dbReference>
<dbReference type="InterPro" id="IPR001943">
    <property type="entry name" value="UVR_dom"/>
</dbReference>
<feature type="region of interest" description="Disordered" evidence="7">
    <location>
        <begin position="1"/>
        <end position="21"/>
    </location>
</feature>
<evidence type="ECO:0000313" key="11">
    <source>
        <dbReference type="EMBL" id="SER64789.1"/>
    </source>
</evidence>
<evidence type="ECO:0000259" key="10">
    <source>
        <dbReference type="PROSITE" id="PS50165"/>
    </source>
</evidence>
<dbReference type="InterPro" id="IPR047296">
    <property type="entry name" value="GIY-YIG_UvrC_Cho"/>
</dbReference>
<dbReference type="AlphaFoldDB" id="A0A1H9QYA3"/>
<comment type="function">
    <text evidence="6">The UvrABC repair system catalyzes the recognition and processing of DNA lesions. UvrC both incises the 5' and 3' sides of the lesion. The N-terminal half is responsible for the 3' incision and the C-terminal half is responsible for the 5' incision.</text>
</comment>
<evidence type="ECO:0000313" key="12">
    <source>
        <dbReference type="Proteomes" id="UP000199128"/>
    </source>
</evidence>
<dbReference type="EMBL" id="FOGP01000006">
    <property type="protein sequence ID" value="SER64789.1"/>
    <property type="molecule type" value="Genomic_DNA"/>
</dbReference>
<evidence type="ECO:0000256" key="4">
    <source>
        <dbReference type="ARBA" id="ARBA00022881"/>
    </source>
</evidence>
<dbReference type="Pfam" id="PF14520">
    <property type="entry name" value="HHH_5"/>
    <property type="match status" value="1"/>
</dbReference>
<proteinExistence type="inferred from homology"/>
<dbReference type="InterPro" id="IPR004791">
    <property type="entry name" value="UvrC"/>
</dbReference>
<keyword evidence="5 6" id="KW-0234">DNA repair</keyword>
<evidence type="ECO:0000256" key="3">
    <source>
        <dbReference type="ARBA" id="ARBA00022769"/>
    </source>
</evidence>
<dbReference type="HAMAP" id="MF_00203">
    <property type="entry name" value="UvrC"/>
    <property type="match status" value="1"/>
</dbReference>
<reference evidence="12" key="1">
    <citation type="submission" date="2016-10" db="EMBL/GenBank/DDBJ databases">
        <authorList>
            <person name="Varghese N."/>
            <person name="Submissions S."/>
        </authorList>
    </citation>
    <scope>NUCLEOTIDE SEQUENCE [LARGE SCALE GENOMIC DNA]</scope>
    <source>
        <strain evidence="12">KHGC19</strain>
    </source>
</reference>
<feature type="domain" description="GIY-YIG" evidence="9">
    <location>
        <begin position="37"/>
        <end position="115"/>
    </location>
</feature>
<dbReference type="PANTHER" id="PTHR30562">
    <property type="entry name" value="UVRC/OXIDOREDUCTASE"/>
    <property type="match status" value="1"/>
</dbReference>
<dbReference type="GO" id="GO:0006289">
    <property type="term" value="P:nucleotide-excision repair"/>
    <property type="evidence" value="ECO:0007669"/>
    <property type="project" value="UniProtKB-UniRule"/>
</dbReference>
<name>A0A1H9QYA3_9ACTN</name>
<dbReference type="SMART" id="SM00465">
    <property type="entry name" value="GIYc"/>
    <property type="match status" value="1"/>
</dbReference>
<feature type="domain" description="UVR" evidence="8">
    <location>
        <begin position="246"/>
        <end position="281"/>
    </location>
</feature>
<dbReference type="PANTHER" id="PTHR30562:SF1">
    <property type="entry name" value="UVRABC SYSTEM PROTEIN C"/>
    <property type="match status" value="1"/>
</dbReference>
<comment type="similarity">
    <text evidence="6">Belongs to the UvrC family.</text>
</comment>
<evidence type="ECO:0000259" key="8">
    <source>
        <dbReference type="PROSITE" id="PS50151"/>
    </source>
</evidence>
<dbReference type="CDD" id="cd10434">
    <property type="entry name" value="GIY-YIG_UvrC_Cho"/>
    <property type="match status" value="1"/>
</dbReference>
<evidence type="ECO:0000256" key="7">
    <source>
        <dbReference type="SAM" id="MobiDB-lite"/>
    </source>
</evidence>
<dbReference type="FunFam" id="3.40.1440.10:FF:000001">
    <property type="entry name" value="UvrABC system protein C"/>
    <property type="match status" value="1"/>
</dbReference>
<dbReference type="GO" id="GO:0009380">
    <property type="term" value="C:excinuclease repair complex"/>
    <property type="evidence" value="ECO:0007669"/>
    <property type="project" value="InterPro"/>
</dbReference>
<dbReference type="GO" id="GO:0009381">
    <property type="term" value="F:excinuclease ABC activity"/>
    <property type="evidence" value="ECO:0007669"/>
    <property type="project" value="UniProtKB-UniRule"/>
</dbReference>
<dbReference type="NCBIfam" id="TIGR00194">
    <property type="entry name" value="uvrC"/>
    <property type="match status" value="1"/>
</dbReference>
<evidence type="ECO:0000259" key="9">
    <source>
        <dbReference type="PROSITE" id="PS50164"/>
    </source>
</evidence>
<keyword evidence="4 6" id="KW-0267">Excision nuclease</keyword>
<comment type="subunit">
    <text evidence="6">Interacts with UvrB in an incision complex.</text>
</comment>
<dbReference type="PROSITE" id="PS50164">
    <property type="entry name" value="GIY_YIG"/>
    <property type="match status" value="1"/>
</dbReference>
<dbReference type="Pfam" id="PF02151">
    <property type="entry name" value="UVR"/>
    <property type="match status" value="1"/>
</dbReference>